<dbReference type="Proteomes" id="UP000663570">
    <property type="component" value="Chromosome"/>
</dbReference>
<dbReference type="RefSeq" id="WP_206254629.1">
    <property type="nucleotide sequence ID" value="NZ_CP071060.1"/>
</dbReference>
<feature type="transmembrane region" description="Helical" evidence="8">
    <location>
        <begin position="307"/>
        <end position="334"/>
    </location>
</feature>
<dbReference type="Pfam" id="PF01594">
    <property type="entry name" value="AI-2E_transport"/>
    <property type="match status" value="1"/>
</dbReference>
<comment type="subcellular location">
    <subcellularLocation>
        <location evidence="1">Cell membrane</location>
        <topology evidence="1">Multi-pass membrane protein</topology>
    </subcellularLocation>
</comment>
<evidence type="ECO:0000256" key="6">
    <source>
        <dbReference type="ARBA" id="ARBA00022989"/>
    </source>
</evidence>
<organism evidence="9 10">
    <name type="scientific">Niveibacterium microcysteis</name>
    <dbReference type="NCBI Taxonomy" id="2811415"/>
    <lineage>
        <taxon>Bacteria</taxon>
        <taxon>Pseudomonadati</taxon>
        <taxon>Pseudomonadota</taxon>
        <taxon>Betaproteobacteria</taxon>
        <taxon>Rhodocyclales</taxon>
        <taxon>Rhodocyclaceae</taxon>
        <taxon>Niveibacterium</taxon>
    </lineage>
</organism>
<dbReference type="NCBIfam" id="NF008216">
    <property type="entry name" value="PRK10983.1"/>
    <property type="match status" value="1"/>
</dbReference>
<feature type="transmembrane region" description="Helical" evidence="8">
    <location>
        <begin position="276"/>
        <end position="295"/>
    </location>
</feature>
<keyword evidence="4" id="KW-1003">Cell membrane</keyword>
<dbReference type="EMBL" id="CP071060">
    <property type="protein sequence ID" value="QSI77080.1"/>
    <property type="molecule type" value="Genomic_DNA"/>
</dbReference>
<dbReference type="PANTHER" id="PTHR21716">
    <property type="entry name" value="TRANSMEMBRANE PROTEIN"/>
    <property type="match status" value="1"/>
</dbReference>
<sequence>MHASRPEVTRTLLAVMTIALLIVTSLWVLRPFLGALIWATMIVVATWPLMTALQRRLWGKRGLATAVMVGALLLVLFVPLTIAITTVVSNADKVAELVPKLQEATVPEPPSWVSGLPMVGDKIASFWHGVAVNGVAPLLANIKPYAGDALKWLASQAGGLGMVVIQFLLTVAVAGILYSTGETAARGVRGFARRLSGVQGDRVVILAGQAIRGVALGIVVTALVQSTLGGLGLLITGVPFAAVLSAIMFMFCLAQLGPVLVLLPAVGWLFWSGDNTMGSVLLVWTLIVGSLDNFLRPWLIKKGADLPLLLIFSGVIGGLLGFGMIGLFIGPVVLAVTYTLLDAWIGDAWPPEDNATPANDGKQA</sequence>
<dbReference type="InterPro" id="IPR002549">
    <property type="entry name" value="AI-2E-like"/>
</dbReference>
<evidence type="ECO:0000256" key="2">
    <source>
        <dbReference type="ARBA" id="ARBA00009773"/>
    </source>
</evidence>
<keyword evidence="7 8" id="KW-0472">Membrane</keyword>
<keyword evidence="5 8" id="KW-0812">Transmembrane</keyword>
<accession>A0ABX7M9D1</accession>
<evidence type="ECO:0000313" key="10">
    <source>
        <dbReference type="Proteomes" id="UP000663570"/>
    </source>
</evidence>
<evidence type="ECO:0000256" key="8">
    <source>
        <dbReference type="SAM" id="Phobius"/>
    </source>
</evidence>
<feature type="transmembrane region" description="Helical" evidence="8">
    <location>
        <begin position="231"/>
        <end position="256"/>
    </location>
</feature>
<evidence type="ECO:0000256" key="3">
    <source>
        <dbReference type="ARBA" id="ARBA00022448"/>
    </source>
</evidence>
<keyword evidence="3" id="KW-0813">Transport</keyword>
<feature type="transmembrane region" description="Helical" evidence="8">
    <location>
        <begin position="152"/>
        <end position="178"/>
    </location>
</feature>
<evidence type="ECO:0000256" key="5">
    <source>
        <dbReference type="ARBA" id="ARBA00022692"/>
    </source>
</evidence>
<name>A0ABX7M9D1_9RHOO</name>
<dbReference type="PANTHER" id="PTHR21716:SF67">
    <property type="entry name" value="TRANSPORT PROTEIN YDIK-RELATED"/>
    <property type="match status" value="1"/>
</dbReference>
<evidence type="ECO:0000256" key="1">
    <source>
        <dbReference type="ARBA" id="ARBA00004651"/>
    </source>
</evidence>
<evidence type="ECO:0000313" key="9">
    <source>
        <dbReference type="EMBL" id="QSI77080.1"/>
    </source>
</evidence>
<evidence type="ECO:0000256" key="4">
    <source>
        <dbReference type="ARBA" id="ARBA00022475"/>
    </source>
</evidence>
<feature type="transmembrane region" description="Helical" evidence="8">
    <location>
        <begin position="203"/>
        <end position="224"/>
    </location>
</feature>
<feature type="transmembrane region" description="Helical" evidence="8">
    <location>
        <begin position="12"/>
        <end position="29"/>
    </location>
</feature>
<proteinExistence type="inferred from homology"/>
<keyword evidence="6 8" id="KW-1133">Transmembrane helix</keyword>
<comment type="similarity">
    <text evidence="2">Belongs to the autoinducer-2 exporter (AI-2E) (TC 2.A.86) family.</text>
</comment>
<reference evidence="9 10" key="1">
    <citation type="submission" date="2021-02" db="EMBL/GenBank/DDBJ databases">
        <title>Niveibacterium changnyeongensis HC41.</title>
        <authorList>
            <person name="Kang M."/>
        </authorList>
    </citation>
    <scope>NUCLEOTIDE SEQUENCE [LARGE SCALE GENOMIC DNA]</scope>
    <source>
        <strain evidence="9 10">HC41</strain>
    </source>
</reference>
<feature type="transmembrane region" description="Helical" evidence="8">
    <location>
        <begin position="35"/>
        <end position="53"/>
    </location>
</feature>
<gene>
    <name evidence="9" type="primary">ydiK</name>
    <name evidence="9" type="ORF">JY500_00055</name>
</gene>
<evidence type="ECO:0000256" key="7">
    <source>
        <dbReference type="ARBA" id="ARBA00023136"/>
    </source>
</evidence>
<feature type="transmembrane region" description="Helical" evidence="8">
    <location>
        <begin position="65"/>
        <end position="88"/>
    </location>
</feature>
<protein>
    <submittedName>
        <fullName evidence="9">AI-2E family transporter YdiK</fullName>
    </submittedName>
</protein>
<keyword evidence="10" id="KW-1185">Reference proteome</keyword>